<proteinExistence type="predicted"/>
<dbReference type="AlphaFoldDB" id="A0A3M6GS60"/>
<accession>A0A3M6GS60</accession>
<dbReference type="OrthoDB" id="9057547at2"/>
<gene>
    <name evidence="1" type="ORF">ALQ84_01875</name>
</gene>
<reference evidence="1 2" key="1">
    <citation type="submission" date="2018-08" db="EMBL/GenBank/DDBJ databases">
        <title>Recombination of ecologically and evolutionarily significant loci maintains genetic cohesion in the Pseudomonas syringae species complex.</title>
        <authorList>
            <person name="Dillon M."/>
            <person name="Thakur S."/>
            <person name="Almeida R.N.D."/>
            <person name="Weir B.S."/>
            <person name="Guttman D.S."/>
        </authorList>
    </citation>
    <scope>NUCLEOTIDE SEQUENCE [LARGE SCALE GENOMIC DNA]</scope>
    <source>
        <strain evidence="1 2">ICMP 4086</strain>
    </source>
</reference>
<dbReference type="EMBL" id="RBOC01000028">
    <property type="protein sequence ID" value="RMM14082.1"/>
    <property type="molecule type" value="Genomic_DNA"/>
</dbReference>
<comment type="caution">
    <text evidence="1">The sequence shown here is derived from an EMBL/GenBank/DDBJ whole genome shotgun (WGS) entry which is preliminary data.</text>
</comment>
<evidence type="ECO:0000313" key="1">
    <source>
        <dbReference type="EMBL" id="RMM14082.1"/>
    </source>
</evidence>
<name>A0A3M6GS60_9PSED</name>
<protein>
    <submittedName>
        <fullName evidence="1">Chorismate mutase protein</fullName>
    </submittedName>
</protein>
<organism evidence="1 2">
    <name type="scientific">Pseudomonas caricapapayae</name>
    <dbReference type="NCBI Taxonomy" id="46678"/>
    <lineage>
        <taxon>Bacteria</taxon>
        <taxon>Pseudomonadati</taxon>
        <taxon>Pseudomonadota</taxon>
        <taxon>Gammaproteobacteria</taxon>
        <taxon>Pseudomonadales</taxon>
        <taxon>Pseudomonadaceae</taxon>
        <taxon>Pseudomonas</taxon>
    </lineage>
</organism>
<evidence type="ECO:0000313" key="2">
    <source>
        <dbReference type="Proteomes" id="UP000278587"/>
    </source>
</evidence>
<dbReference type="RefSeq" id="WP_144434232.1">
    <property type="nucleotide sequence ID" value="NZ_LJPW01000121.1"/>
</dbReference>
<dbReference type="Proteomes" id="UP000278587">
    <property type="component" value="Unassembled WGS sequence"/>
</dbReference>
<sequence>MVIFACFLKVDGRVYKPKSETYPFETGTTTPRKRRGNSTAYCTRIRFNRSGQRVYQETQTFDRKQVGQAWMKRREAELTTRGAMKHITRKSVSIKQVIDRCFDELEMVIITLPCNVA</sequence>